<organism evidence="2 3">
    <name type="scientific">Chrysodeixis includens</name>
    <name type="common">Soybean looper</name>
    <name type="synonym">Pseudoplusia includens</name>
    <dbReference type="NCBI Taxonomy" id="689277"/>
    <lineage>
        <taxon>Eukaryota</taxon>
        <taxon>Metazoa</taxon>
        <taxon>Ecdysozoa</taxon>
        <taxon>Arthropoda</taxon>
        <taxon>Hexapoda</taxon>
        <taxon>Insecta</taxon>
        <taxon>Pterygota</taxon>
        <taxon>Neoptera</taxon>
        <taxon>Endopterygota</taxon>
        <taxon>Lepidoptera</taxon>
        <taxon>Glossata</taxon>
        <taxon>Ditrysia</taxon>
        <taxon>Noctuoidea</taxon>
        <taxon>Noctuidae</taxon>
        <taxon>Plusiinae</taxon>
        <taxon>Chrysodeixis</taxon>
    </lineage>
</organism>
<dbReference type="EMBL" id="LR824009">
    <property type="protein sequence ID" value="CAH0605699.1"/>
    <property type="molecule type" value="Genomic_DNA"/>
</dbReference>
<feature type="compositionally biased region" description="Polar residues" evidence="1">
    <location>
        <begin position="51"/>
        <end position="68"/>
    </location>
</feature>
<accession>A0A9P0FVZ2</accession>
<gene>
    <name evidence="2" type="ORF">CINC_LOCUS11642</name>
</gene>
<name>A0A9P0FVZ2_CHRIL</name>
<feature type="region of interest" description="Disordered" evidence="1">
    <location>
        <begin position="1"/>
        <end position="29"/>
    </location>
</feature>
<dbReference type="OrthoDB" id="7457990at2759"/>
<feature type="compositionally biased region" description="Polar residues" evidence="1">
    <location>
        <begin position="8"/>
        <end position="18"/>
    </location>
</feature>
<feature type="compositionally biased region" description="Basic residues" evidence="1">
    <location>
        <begin position="96"/>
        <end position="108"/>
    </location>
</feature>
<evidence type="ECO:0000313" key="3">
    <source>
        <dbReference type="Proteomes" id="UP001154114"/>
    </source>
</evidence>
<evidence type="ECO:0000256" key="1">
    <source>
        <dbReference type="SAM" id="MobiDB-lite"/>
    </source>
</evidence>
<protein>
    <submittedName>
        <fullName evidence="2">Uncharacterized protein</fullName>
    </submittedName>
</protein>
<dbReference type="AlphaFoldDB" id="A0A9P0FVZ2"/>
<sequence length="134" mass="14723">MAPRETTKSTVKMQTNLNIKDVPSKGRASPVGAIKKTILVKKTVDKTPLKINNTSTAVRTTRQRTSTVPMAATPKPKREGGRENKSVPVPGSVTKSAKKPSWKRRPKPAHSGVPIPEKMKKIMAKEFLDPQFVL</sequence>
<feature type="region of interest" description="Disordered" evidence="1">
    <location>
        <begin position="51"/>
        <end position="117"/>
    </location>
</feature>
<feature type="compositionally biased region" description="Basic and acidic residues" evidence="1">
    <location>
        <begin position="76"/>
        <end position="85"/>
    </location>
</feature>
<proteinExistence type="predicted"/>
<reference evidence="2" key="1">
    <citation type="submission" date="2021-12" db="EMBL/GenBank/DDBJ databases">
        <authorList>
            <person name="King R."/>
        </authorList>
    </citation>
    <scope>NUCLEOTIDE SEQUENCE</scope>
</reference>
<keyword evidence="3" id="KW-1185">Reference proteome</keyword>
<dbReference type="Proteomes" id="UP001154114">
    <property type="component" value="Chromosome 6"/>
</dbReference>
<evidence type="ECO:0000313" key="2">
    <source>
        <dbReference type="EMBL" id="CAH0605699.1"/>
    </source>
</evidence>